<dbReference type="SUPFAM" id="SSF56112">
    <property type="entry name" value="Protein kinase-like (PK-like)"/>
    <property type="match status" value="1"/>
</dbReference>
<evidence type="ECO:0000256" key="4">
    <source>
        <dbReference type="ARBA" id="ARBA00022692"/>
    </source>
</evidence>
<evidence type="ECO:0000256" key="11">
    <source>
        <dbReference type="PROSITE-ProRule" id="PRU10141"/>
    </source>
</evidence>
<dbReference type="PROSITE" id="PS50011">
    <property type="entry name" value="PROTEIN_KINASE_DOM"/>
    <property type="match status" value="1"/>
</dbReference>
<evidence type="ECO:0000256" key="2">
    <source>
        <dbReference type="ARBA" id="ARBA00022553"/>
    </source>
</evidence>
<evidence type="ECO:0000256" key="6">
    <source>
        <dbReference type="ARBA" id="ARBA00022737"/>
    </source>
</evidence>
<dbReference type="Gene3D" id="3.80.10.10">
    <property type="entry name" value="Ribonuclease Inhibitor"/>
    <property type="match status" value="2"/>
</dbReference>
<feature type="signal peptide" evidence="13">
    <location>
        <begin position="1"/>
        <end position="29"/>
    </location>
</feature>
<dbReference type="InterPro" id="IPR050994">
    <property type="entry name" value="At_inactive_RLKs"/>
</dbReference>
<keyword evidence="8 11" id="KW-0067">ATP-binding</keyword>
<dbReference type="InterPro" id="IPR011009">
    <property type="entry name" value="Kinase-like_dom_sf"/>
</dbReference>
<evidence type="ECO:0000313" key="16">
    <source>
        <dbReference type="Proteomes" id="UP001085076"/>
    </source>
</evidence>
<dbReference type="PANTHER" id="PTHR48010:SF59">
    <property type="entry name" value="PROTEIN KINASE DOMAIN-CONTAINING PROTEIN"/>
    <property type="match status" value="1"/>
</dbReference>
<dbReference type="OrthoDB" id="69842at2759"/>
<dbReference type="InterPro" id="IPR000719">
    <property type="entry name" value="Prot_kinase_dom"/>
</dbReference>
<evidence type="ECO:0000256" key="1">
    <source>
        <dbReference type="ARBA" id="ARBA00004162"/>
    </source>
</evidence>
<name>A0A9D5CV64_9LILI</name>
<evidence type="ECO:0000313" key="15">
    <source>
        <dbReference type="EMBL" id="KAJ0979182.1"/>
    </source>
</evidence>
<evidence type="ECO:0000256" key="8">
    <source>
        <dbReference type="ARBA" id="ARBA00022840"/>
    </source>
</evidence>
<dbReference type="Pfam" id="PF08263">
    <property type="entry name" value="LRRNT_2"/>
    <property type="match status" value="1"/>
</dbReference>
<dbReference type="Proteomes" id="UP001085076">
    <property type="component" value="Miscellaneous, Linkage group lg03"/>
</dbReference>
<dbReference type="InterPro" id="IPR017441">
    <property type="entry name" value="Protein_kinase_ATP_BS"/>
</dbReference>
<keyword evidence="6" id="KW-0677">Repeat</keyword>
<evidence type="ECO:0000256" key="10">
    <source>
        <dbReference type="ARBA" id="ARBA00023136"/>
    </source>
</evidence>
<evidence type="ECO:0000256" key="12">
    <source>
        <dbReference type="SAM" id="Phobius"/>
    </source>
</evidence>
<dbReference type="EMBL" id="JAGGNH010000003">
    <property type="protein sequence ID" value="KAJ0979182.1"/>
    <property type="molecule type" value="Genomic_DNA"/>
</dbReference>
<dbReference type="Pfam" id="PF13855">
    <property type="entry name" value="LRR_8"/>
    <property type="match status" value="1"/>
</dbReference>
<reference evidence="15" key="1">
    <citation type="submission" date="2021-03" db="EMBL/GenBank/DDBJ databases">
        <authorList>
            <person name="Li Z."/>
            <person name="Yang C."/>
        </authorList>
    </citation>
    <scope>NUCLEOTIDE SEQUENCE</scope>
    <source>
        <strain evidence="15">Dzin_1.0</strain>
        <tissue evidence="15">Leaf</tissue>
    </source>
</reference>
<keyword evidence="9 12" id="KW-1133">Transmembrane helix</keyword>
<keyword evidence="16" id="KW-1185">Reference proteome</keyword>
<dbReference type="FunFam" id="1.10.510.10:FF:000095">
    <property type="entry name" value="protein STRUBBELIG-RECEPTOR FAMILY 8"/>
    <property type="match status" value="1"/>
</dbReference>
<evidence type="ECO:0000256" key="9">
    <source>
        <dbReference type="ARBA" id="ARBA00022989"/>
    </source>
</evidence>
<keyword evidence="4 12" id="KW-0812">Transmembrane</keyword>
<dbReference type="Gene3D" id="3.30.200.20">
    <property type="entry name" value="Phosphorylase Kinase, domain 1"/>
    <property type="match status" value="1"/>
</dbReference>
<evidence type="ECO:0000256" key="5">
    <source>
        <dbReference type="ARBA" id="ARBA00022729"/>
    </source>
</evidence>
<organism evidence="15 16">
    <name type="scientific">Dioscorea zingiberensis</name>
    <dbReference type="NCBI Taxonomy" id="325984"/>
    <lineage>
        <taxon>Eukaryota</taxon>
        <taxon>Viridiplantae</taxon>
        <taxon>Streptophyta</taxon>
        <taxon>Embryophyta</taxon>
        <taxon>Tracheophyta</taxon>
        <taxon>Spermatophyta</taxon>
        <taxon>Magnoliopsida</taxon>
        <taxon>Liliopsida</taxon>
        <taxon>Dioscoreales</taxon>
        <taxon>Dioscoreaceae</taxon>
        <taxon>Dioscorea</taxon>
    </lineage>
</organism>
<proteinExistence type="predicted"/>
<dbReference type="CDD" id="cd14066">
    <property type="entry name" value="STKc_IRAK"/>
    <property type="match status" value="1"/>
</dbReference>
<keyword evidence="2" id="KW-0597">Phosphoprotein</keyword>
<keyword evidence="7 11" id="KW-0547">Nucleotide-binding</keyword>
<gene>
    <name evidence="15" type="ORF">J5N97_014656</name>
</gene>
<dbReference type="InterPro" id="IPR032675">
    <property type="entry name" value="LRR_dom_sf"/>
</dbReference>
<reference evidence="15" key="2">
    <citation type="journal article" date="2022" name="Hortic Res">
        <title>The genome of Dioscorea zingiberensis sheds light on the biosynthesis, origin and evolution of the medicinally important diosgenin saponins.</title>
        <authorList>
            <person name="Li Y."/>
            <person name="Tan C."/>
            <person name="Li Z."/>
            <person name="Guo J."/>
            <person name="Li S."/>
            <person name="Chen X."/>
            <person name="Wang C."/>
            <person name="Dai X."/>
            <person name="Yang H."/>
            <person name="Song W."/>
            <person name="Hou L."/>
            <person name="Xu J."/>
            <person name="Tong Z."/>
            <person name="Xu A."/>
            <person name="Yuan X."/>
            <person name="Wang W."/>
            <person name="Yang Q."/>
            <person name="Chen L."/>
            <person name="Sun Z."/>
            <person name="Wang K."/>
            <person name="Pan B."/>
            <person name="Chen J."/>
            <person name="Bao Y."/>
            <person name="Liu F."/>
            <person name="Qi X."/>
            <person name="Gang D.R."/>
            <person name="Wen J."/>
            <person name="Li J."/>
        </authorList>
    </citation>
    <scope>NUCLEOTIDE SEQUENCE</scope>
    <source>
        <strain evidence="15">Dzin_1.0</strain>
    </source>
</reference>
<dbReference type="GO" id="GO:0005886">
    <property type="term" value="C:plasma membrane"/>
    <property type="evidence" value="ECO:0007669"/>
    <property type="project" value="UniProtKB-SubCell"/>
</dbReference>
<protein>
    <recommendedName>
        <fullName evidence="14">Protein kinase domain-containing protein</fullName>
    </recommendedName>
</protein>
<dbReference type="Gene3D" id="1.10.510.10">
    <property type="entry name" value="Transferase(Phosphotransferase) domain 1"/>
    <property type="match status" value="1"/>
</dbReference>
<feature type="transmembrane region" description="Helical" evidence="12">
    <location>
        <begin position="269"/>
        <end position="293"/>
    </location>
</feature>
<dbReference type="InterPro" id="IPR001611">
    <property type="entry name" value="Leu-rich_rpt"/>
</dbReference>
<keyword evidence="10 12" id="KW-0472">Membrane</keyword>
<dbReference type="FunFam" id="3.80.10.10:FF:000234">
    <property type="entry name" value="Probable inactive receptor kinase RLK902"/>
    <property type="match status" value="1"/>
</dbReference>
<dbReference type="SUPFAM" id="SSF52058">
    <property type="entry name" value="L domain-like"/>
    <property type="match status" value="1"/>
</dbReference>
<evidence type="ECO:0000259" key="14">
    <source>
        <dbReference type="PROSITE" id="PS50011"/>
    </source>
</evidence>
<evidence type="ECO:0000256" key="7">
    <source>
        <dbReference type="ARBA" id="ARBA00022741"/>
    </source>
</evidence>
<comment type="caution">
    <text evidence="15">The sequence shown here is derived from an EMBL/GenBank/DDBJ whole genome shotgun (WGS) entry which is preliminary data.</text>
</comment>
<dbReference type="Pfam" id="PF00560">
    <property type="entry name" value="LRR_1"/>
    <property type="match status" value="2"/>
</dbReference>
<comment type="subcellular location">
    <subcellularLocation>
        <location evidence="1">Cell membrane</location>
        <topology evidence="1">Single-pass membrane protein</topology>
    </subcellularLocation>
</comment>
<keyword evidence="3" id="KW-0433">Leucine-rich repeat</keyword>
<dbReference type="PANTHER" id="PTHR48010">
    <property type="entry name" value="OS05G0588300 PROTEIN"/>
    <property type="match status" value="1"/>
</dbReference>
<keyword evidence="5 13" id="KW-0732">Signal</keyword>
<dbReference type="FunFam" id="3.30.200.20:FF:000307">
    <property type="entry name" value="pollen receptor-like kinase 1"/>
    <property type="match status" value="1"/>
</dbReference>
<evidence type="ECO:0000256" key="3">
    <source>
        <dbReference type="ARBA" id="ARBA00022614"/>
    </source>
</evidence>
<evidence type="ECO:0000256" key="13">
    <source>
        <dbReference type="SAM" id="SignalP"/>
    </source>
</evidence>
<feature type="binding site" evidence="11">
    <location>
        <position position="387"/>
    </location>
    <ligand>
        <name>ATP</name>
        <dbReference type="ChEBI" id="CHEBI:30616"/>
    </ligand>
</feature>
<dbReference type="GO" id="GO:0004672">
    <property type="term" value="F:protein kinase activity"/>
    <property type="evidence" value="ECO:0007669"/>
    <property type="project" value="InterPro"/>
</dbReference>
<accession>A0A9D5CV64</accession>
<dbReference type="GO" id="GO:0005524">
    <property type="term" value="F:ATP binding"/>
    <property type="evidence" value="ECO:0007669"/>
    <property type="project" value="UniProtKB-UniRule"/>
</dbReference>
<dbReference type="PROSITE" id="PS00107">
    <property type="entry name" value="PROTEIN_KINASE_ATP"/>
    <property type="match status" value="1"/>
</dbReference>
<feature type="domain" description="Protein kinase" evidence="14">
    <location>
        <begin position="350"/>
        <end position="622"/>
    </location>
</feature>
<feature type="chain" id="PRO_5038780986" description="Protein kinase domain-containing protein" evidence="13">
    <location>
        <begin position="30"/>
        <end position="633"/>
    </location>
</feature>
<dbReference type="Pfam" id="PF00069">
    <property type="entry name" value="Pkinase"/>
    <property type="match status" value="1"/>
</dbReference>
<dbReference type="InterPro" id="IPR013210">
    <property type="entry name" value="LRR_N_plant-typ"/>
</dbReference>
<sequence>MNQLNLRCFSLAYLPVFCTLLCYLSSATADLYSDKQSLLAFADAIHHSKKLNWRNDTPVCMSWIGITCSVNGSRVIAVRLPGVGLIGSIPANTIGKLDALQVLSLRSNRLLGGLPPDVSSLPSLHSLYLQNNSLTGDVPTSLSPSLNILDLAYNSFTGEIPESIRNLTQLNTLNLQNNTLSGPIPDLQLPSLKNLNVSFNNLNGSIPFSLQKFPNDSFMGNSHLCGPPLSQCSAVLPSPAPSPVPPLSPPPTLPEQHKKSFWKRLSTKAIIAIAVGGAGLLFIAAFIILVCILRSRAREGGGASKVKGVIGGRTEKPVEEFSSGVQEAEKNKLFFFEGCSYNFDLEDLLRASAEVLGKGSHGTAYKAVLEDGTIVVVKRLKEVLVGKREFEQQMEIIGKVRPHPNVMPLRAFYYSKDEKLLVYDYVPTGSFSLVLHGNRTAERNALDWDTRVKIALSASRGIAHIHSEGGGRFVHGNIKASNVLLTQDMEACVSDLGLAPLMNNPATPSRIIVGYRAPEAIETRKYTQKSDVYSFGVLLLEMLTGKAPIQSPGRDDVVDLPRWVQSVVREEWTAEVFDVELMRYENIEEEMVQMLQIAMACIAKAPDQRPAIQEVVRMIEEIRQSGSDPQPSS</sequence>
<dbReference type="AlphaFoldDB" id="A0A9D5CV64"/>